<accession>A0A1M5HIU5</accession>
<protein>
    <recommendedName>
        <fullName evidence="4">DUF2589 domain-containing protein</fullName>
    </recommendedName>
</protein>
<dbReference type="InterPro" id="IPR024510">
    <property type="entry name" value="DUF2589"/>
</dbReference>
<evidence type="ECO:0000256" key="1">
    <source>
        <dbReference type="SAM" id="MobiDB-lite"/>
    </source>
</evidence>
<feature type="region of interest" description="Disordered" evidence="1">
    <location>
        <begin position="55"/>
        <end position="77"/>
    </location>
</feature>
<dbReference type="AlphaFoldDB" id="A0A1M5HIU5"/>
<dbReference type="EMBL" id="FQUH01000033">
    <property type="protein sequence ID" value="SHG15818.1"/>
    <property type="molecule type" value="Genomic_DNA"/>
</dbReference>
<feature type="compositionally biased region" description="Basic and acidic residues" evidence="1">
    <location>
        <begin position="55"/>
        <end position="76"/>
    </location>
</feature>
<evidence type="ECO:0008006" key="4">
    <source>
        <dbReference type="Google" id="ProtNLM"/>
    </source>
</evidence>
<evidence type="ECO:0000313" key="3">
    <source>
        <dbReference type="Proteomes" id="UP000184159"/>
    </source>
</evidence>
<dbReference type="RefSeq" id="WP_072963602.1">
    <property type="nucleotide sequence ID" value="NZ_FQUH01000033.1"/>
</dbReference>
<evidence type="ECO:0000313" key="2">
    <source>
        <dbReference type="EMBL" id="SHG15818.1"/>
    </source>
</evidence>
<keyword evidence="3" id="KW-1185">Reference proteome</keyword>
<reference evidence="3" key="1">
    <citation type="submission" date="2016-11" db="EMBL/GenBank/DDBJ databases">
        <authorList>
            <person name="Varghese N."/>
            <person name="Submissions S."/>
        </authorList>
    </citation>
    <scope>NUCLEOTIDE SEQUENCE [LARGE SCALE GENOMIC DNA]</scope>
    <source>
        <strain evidence="3">DSM 21264</strain>
    </source>
</reference>
<name>A0A1M5HIU5_VIBGA</name>
<sequence>MINLEEFVHSIHVATASAGEALIQKNLDLLERFFEPADDDDEDITHMAEIGRSDAKVEGKTLKRGEKKEPPSDDAPKLFMHGEYGGEIPILKPKMVAMQYPTVTRNGPGIQTVNVPLITLIPLSQVELREMSFSTELELSVNGDALQVSFPKRTLKAKEMAEEGAKQGHGGKAKLEVKIAAMETPDGLKYIVDGYERALRAQVPG</sequence>
<proteinExistence type="predicted"/>
<dbReference type="Pfam" id="PF11655">
    <property type="entry name" value="DUF2589"/>
    <property type="match status" value="1"/>
</dbReference>
<gene>
    <name evidence="2" type="ORF">SAMN02745781_04113</name>
</gene>
<organism evidence="2 3">
    <name type="scientific">Vibrio gazogenes DSM 21264 = NBRC 103151</name>
    <dbReference type="NCBI Taxonomy" id="1123492"/>
    <lineage>
        <taxon>Bacteria</taxon>
        <taxon>Pseudomonadati</taxon>
        <taxon>Pseudomonadota</taxon>
        <taxon>Gammaproteobacteria</taxon>
        <taxon>Vibrionales</taxon>
        <taxon>Vibrionaceae</taxon>
        <taxon>Vibrio</taxon>
    </lineage>
</organism>
<dbReference type="Proteomes" id="UP000184159">
    <property type="component" value="Unassembled WGS sequence"/>
</dbReference>